<evidence type="ECO:0000313" key="12">
    <source>
        <dbReference type="EMBL" id="MDY7259630.1"/>
    </source>
</evidence>
<evidence type="ECO:0000256" key="4">
    <source>
        <dbReference type="ARBA" id="ARBA00023277"/>
    </source>
</evidence>
<dbReference type="SUPFAM" id="SSF51445">
    <property type="entry name" value="(Trans)glycosidases"/>
    <property type="match status" value="1"/>
</dbReference>
<keyword evidence="5 7" id="KW-0326">Glycosidase</keyword>
<feature type="chain" id="PRO_5045765028" description="Xylan alpha-1,2-glucuronidase" evidence="8">
    <location>
        <begin position="26"/>
        <end position="683"/>
    </location>
</feature>
<dbReference type="InterPro" id="IPR037054">
    <property type="entry name" value="A-glucoronidase_C_sf"/>
</dbReference>
<keyword evidence="2 7" id="KW-0858">Xylan degradation</keyword>
<dbReference type="PANTHER" id="PTHR39207:SF1">
    <property type="entry name" value="ALPHA-GLUCURONIDASE A"/>
    <property type="match status" value="1"/>
</dbReference>
<evidence type="ECO:0000256" key="3">
    <source>
        <dbReference type="ARBA" id="ARBA00022801"/>
    </source>
</evidence>
<dbReference type="Pfam" id="PF07477">
    <property type="entry name" value="Glyco_hydro_67C"/>
    <property type="match status" value="1"/>
</dbReference>
<sequence>MNNHFTHVSIVLFFLCLIGSVCGYAQTSATTDTGYQLWLNYKPVLDTRLKRTYVQHYSQIRLSGSRYDEVIADELKRSLKAMLTITPEFVHNEKKGIQMSFCADKSLGQEGYIIRSGKKGITLQAYSDAGFLYGTFHLIRLIQCEYSLEHLNIRETPALDSRQLNHWDDLGTIERGYAGRSLWKWNDLPGKIDPRYTDYARANASIGINGVILNNVNADPRFLRRDYLEKIAVLAQIFRKYNIRVYLAANFGAPMKPSATPDVMRQWGGVGNLNTADPRNPEVQKWWKTKADEIYSLIPDFGGFVVKANSEGMPGPQDYGCTHADGANMLARALKPHGGIVMWRTFVYNPEIDKDRIKRSYKEFLPLDGMFDDNVILQTKNGALDFQPSEPAQPLFGSMTRTPLMAELQITQEYLGHSTYLVYLLPMWREFLDFDTHCKGAGSTIAKILTGEVIPQSYRAIAGVANTGDSHNWTGHHFAQANWFAFGRLAWNPKLETHKITSEWIKSTWNCDKQTLKVVEQMMMPTWKSFVCSHAPYSIGFTVQVKGHYLAGFEIRANKEWKIDNESIGNDRTITGSDYVSQYFEPNRSLFNDINQCPELYLLCFHRTPWNHKMKSGLTLREELIANLKQGIEQVDRNIELWKSLRGKIDERRFGEVMESLATEKKDTQAFYDSAIHFFNLYK</sequence>
<feature type="domain" description="Alpha glucuronidase N-terminal" evidence="9">
    <location>
        <begin position="37"/>
        <end position="138"/>
    </location>
</feature>
<dbReference type="SUPFAM" id="SSF55545">
    <property type="entry name" value="beta-N-acetylhexosaminidase-like domain"/>
    <property type="match status" value="1"/>
</dbReference>
<protein>
    <recommendedName>
        <fullName evidence="7">Xylan alpha-1,2-glucuronidase</fullName>
        <ecNumber evidence="7">3.2.1.131</ecNumber>
    </recommendedName>
</protein>
<evidence type="ECO:0000256" key="7">
    <source>
        <dbReference type="RuleBase" id="RU361198"/>
    </source>
</evidence>
<gene>
    <name evidence="12" type="ORF">QHG74_18130</name>
</gene>
<keyword evidence="3 7" id="KW-0378">Hydrolase</keyword>
<dbReference type="Pfam" id="PF03648">
    <property type="entry name" value="Glyco_hydro_67N"/>
    <property type="match status" value="1"/>
</dbReference>
<name>A0ABU5HUC9_9BACE</name>
<evidence type="ECO:0000259" key="11">
    <source>
        <dbReference type="Pfam" id="PF07488"/>
    </source>
</evidence>
<evidence type="ECO:0000256" key="8">
    <source>
        <dbReference type="SAM" id="SignalP"/>
    </source>
</evidence>
<organism evidence="12 13">
    <name type="scientific">Bacteroides vicugnae</name>
    <dbReference type="NCBI Taxonomy" id="3037989"/>
    <lineage>
        <taxon>Bacteria</taxon>
        <taxon>Pseudomonadati</taxon>
        <taxon>Bacteroidota</taxon>
        <taxon>Bacteroidia</taxon>
        <taxon>Bacteroidales</taxon>
        <taxon>Bacteroidaceae</taxon>
        <taxon>Bacteroides</taxon>
    </lineage>
</organism>
<dbReference type="InterPro" id="IPR017853">
    <property type="entry name" value="GH"/>
</dbReference>
<keyword evidence="6 7" id="KW-0624">Polysaccharide degradation</keyword>
<evidence type="ECO:0000256" key="6">
    <source>
        <dbReference type="ARBA" id="ARBA00023326"/>
    </source>
</evidence>
<dbReference type="Gene3D" id="3.90.1330.10">
    <property type="entry name" value="Alpha-glucuronidase, C-terminal domain"/>
    <property type="match status" value="1"/>
</dbReference>
<feature type="domain" description="Glycosyl hydrolase family 67 C-terminal" evidence="10">
    <location>
        <begin position="474"/>
        <end position="680"/>
    </location>
</feature>
<proteinExistence type="inferred from homology"/>
<dbReference type="Pfam" id="PF07488">
    <property type="entry name" value="Glyco_hydro_67M"/>
    <property type="match status" value="1"/>
</dbReference>
<evidence type="ECO:0000313" key="13">
    <source>
        <dbReference type="Proteomes" id="UP001292913"/>
    </source>
</evidence>
<comment type="caution">
    <text evidence="12">The sequence shown here is derived from an EMBL/GenBank/DDBJ whole genome shotgun (WGS) entry which is preliminary data.</text>
</comment>
<dbReference type="Gene3D" id="3.30.379.10">
    <property type="entry name" value="Chitobiase/beta-hexosaminidase domain 2-like"/>
    <property type="match status" value="1"/>
</dbReference>
<dbReference type="Gene3D" id="3.20.20.80">
    <property type="entry name" value="Glycosidases"/>
    <property type="match status" value="1"/>
</dbReference>
<dbReference type="GO" id="GO:0016787">
    <property type="term" value="F:hydrolase activity"/>
    <property type="evidence" value="ECO:0007669"/>
    <property type="project" value="UniProtKB-KW"/>
</dbReference>
<evidence type="ECO:0000256" key="1">
    <source>
        <dbReference type="ARBA" id="ARBA00008833"/>
    </source>
</evidence>
<comment type="subunit">
    <text evidence="7">Homodimer.</text>
</comment>
<keyword evidence="4 7" id="KW-0119">Carbohydrate metabolism</keyword>
<evidence type="ECO:0000259" key="10">
    <source>
        <dbReference type="Pfam" id="PF07477"/>
    </source>
</evidence>
<dbReference type="RefSeq" id="WP_259011318.1">
    <property type="nucleotide sequence ID" value="NZ_JARZAK010000013.1"/>
</dbReference>
<dbReference type="PANTHER" id="PTHR39207">
    <property type="entry name" value="ALPHA-GLUCURONIDASE A"/>
    <property type="match status" value="1"/>
</dbReference>
<dbReference type="InterPro" id="IPR011099">
    <property type="entry name" value="Glyco_hydro_67_C"/>
</dbReference>
<accession>A0ABU5HUC9</accession>
<evidence type="ECO:0000256" key="5">
    <source>
        <dbReference type="ARBA" id="ARBA00023295"/>
    </source>
</evidence>
<dbReference type="EC" id="3.2.1.131" evidence="7"/>
<dbReference type="InterPro" id="IPR005154">
    <property type="entry name" value="Glyco_hydro_67_aGlcAse_N"/>
</dbReference>
<evidence type="ECO:0000259" key="9">
    <source>
        <dbReference type="Pfam" id="PF03648"/>
    </source>
</evidence>
<dbReference type="EMBL" id="JARZAK010000013">
    <property type="protein sequence ID" value="MDY7259630.1"/>
    <property type="molecule type" value="Genomic_DNA"/>
</dbReference>
<reference evidence="12 13" key="1">
    <citation type="submission" date="2023-04" db="EMBL/GenBank/DDBJ databases">
        <title>Bacteroides pacosi sp. nov., isolated from the fecal material of an alpaca.</title>
        <authorList>
            <person name="Miller S."/>
            <person name="Hendry M."/>
            <person name="King J."/>
            <person name="Sankaranarayanan K."/>
            <person name="Lawson P.A."/>
        </authorList>
    </citation>
    <scope>NUCLEOTIDE SEQUENCE [LARGE SCALE GENOMIC DNA]</scope>
    <source>
        <strain evidence="12 13">A2-P53</strain>
    </source>
</reference>
<dbReference type="Proteomes" id="UP001292913">
    <property type="component" value="Unassembled WGS sequence"/>
</dbReference>
<evidence type="ECO:0000256" key="2">
    <source>
        <dbReference type="ARBA" id="ARBA00022651"/>
    </source>
</evidence>
<feature type="domain" description="Glycosyl hydrolase family 67 catalytic" evidence="11">
    <location>
        <begin position="143"/>
        <end position="473"/>
    </location>
</feature>
<dbReference type="InterPro" id="IPR011100">
    <property type="entry name" value="Glyco_hydro_67_cat"/>
</dbReference>
<feature type="signal peptide" evidence="8">
    <location>
        <begin position="1"/>
        <end position="25"/>
    </location>
</feature>
<keyword evidence="8" id="KW-0732">Signal</keyword>
<comment type="similarity">
    <text evidence="1 7">Belongs to the glycosyl hydrolase 67 family.</text>
</comment>
<comment type="catalytic activity">
    <reaction evidence="7">
        <text>Hydrolysis of (1-&gt;2)-alpha-D-(4-O-methyl)glucuronosyl links in the main chain of hardwood xylans.</text>
        <dbReference type="EC" id="3.2.1.131"/>
    </reaction>
</comment>
<dbReference type="InterPro" id="IPR029018">
    <property type="entry name" value="Hex-like_dom2"/>
</dbReference>
<keyword evidence="13" id="KW-1185">Reference proteome</keyword>